<feature type="region of interest" description="Disordered" evidence="1">
    <location>
        <begin position="1797"/>
        <end position="1841"/>
    </location>
</feature>
<feature type="region of interest" description="Disordered" evidence="1">
    <location>
        <begin position="645"/>
        <end position="979"/>
    </location>
</feature>
<keyword evidence="3" id="KW-1185">Reference proteome</keyword>
<feature type="compositionally biased region" description="Polar residues" evidence="1">
    <location>
        <begin position="960"/>
        <end position="979"/>
    </location>
</feature>
<accession>A0A9E7D413</accession>
<feature type="compositionally biased region" description="Polar residues" evidence="1">
    <location>
        <begin position="660"/>
        <end position="722"/>
    </location>
</feature>
<feature type="compositionally biased region" description="Basic and acidic residues" evidence="1">
    <location>
        <begin position="943"/>
        <end position="958"/>
    </location>
</feature>
<evidence type="ECO:0000256" key="1">
    <source>
        <dbReference type="SAM" id="MobiDB-lite"/>
    </source>
</evidence>
<proteinExistence type="predicted"/>
<feature type="compositionally biased region" description="Polar residues" evidence="1">
    <location>
        <begin position="800"/>
        <end position="821"/>
    </location>
</feature>
<feature type="compositionally biased region" description="Polar residues" evidence="1">
    <location>
        <begin position="884"/>
        <end position="909"/>
    </location>
</feature>
<feature type="compositionally biased region" description="Basic residues" evidence="1">
    <location>
        <begin position="826"/>
        <end position="840"/>
    </location>
</feature>
<gene>
    <name evidence="2" type="ORF">MQE35_03780</name>
</gene>
<feature type="compositionally biased region" description="Polar residues" evidence="1">
    <location>
        <begin position="749"/>
        <end position="778"/>
    </location>
</feature>
<evidence type="ECO:0000313" key="3">
    <source>
        <dbReference type="Proteomes" id="UP000831290"/>
    </source>
</evidence>
<reference evidence="2" key="1">
    <citation type="submission" date="2022-03" db="EMBL/GenBank/DDBJ databases">
        <title>Description of Abyssus ytuae gen. nov., sp. nov., a novel member of the family Flavobacteriaceae isolated from the sediment of Mariana Trench.</title>
        <authorList>
            <person name="Zhang J."/>
            <person name="Xu X."/>
        </authorList>
    </citation>
    <scope>NUCLEOTIDE SEQUENCE</scope>
    <source>
        <strain evidence="2">MT3330</strain>
    </source>
</reference>
<feature type="compositionally biased region" description="Basic and acidic residues" evidence="1">
    <location>
        <begin position="1638"/>
        <end position="1666"/>
    </location>
</feature>
<feature type="compositionally biased region" description="Low complexity" evidence="1">
    <location>
        <begin position="784"/>
        <end position="795"/>
    </location>
</feature>
<evidence type="ECO:0000313" key="2">
    <source>
        <dbReference type="EMBL" id="UOB18414.1"/>
    </source>
</evidence>
<feature type="compositionally biased region" description="Basic and acidic residues" evidence="1">
    <location>
        <begin position="841"/>
        <end position="853"/>
    </location>
</feature>
<dbReference type="Proteomes" id="UP000831290">
    <property type="component" value="Chromosome"/>
</dbReference>
<feature type="region of interest" description="Disordered" evidence="1">
    <location>
        <begin position="1"/>
        <end position="103"/>
    </location>
</feature>
<dbReference type="EMBL" id="CP094358">
    <property type="protein sequence ID" value="UOB18414.1"/>
    <property type="molecule type" value="Genomic_DNA"/>
</dbReference>
<feature type="compositionally biased region" description="Low complexity" evidence="1">
    <location>
        <begin position="868"/>
        <end position="879"/>
    </location>
</feature>
<protein>
    <submittedName>
        <fullName evidence="2">Uncharacterized protein</fullName>
    </submittedName>
</protein>
<feature type="compositionally biased region" description="Basic and acidic residues" evidence="1">
    <location>
        <begin position="60"/>
        <end position="70"/>
    </location>
</feature>
<dbReference type="KEGG" id="fbm:MQE35_03780"/>
<feature type="compositionally biased region" description="Basic and acidic residues" evidence="1">
    <location>
        <begin position="1797"/>
        <end position="1822"/>
    </location>
</feature>
<dbReference type="RefSeq" id="WP_255844618.1">
    <property type="nucleotide sequence ID" value="NZ_CP094358.1"/>
</dbReference>
<name>A0A9E7D413_9FLAO</name>
<organism evidence="2 3">
    <name type="scientific">Abyssalbus ytuae</name>
    <dbReference type="NCBI Taxonomy" id="2926907"/>
    <lineage>
        <taxon>Bacteria</taxon>
        <taxon>Pseudomonadati</taxon>
        <taxon>Bacteroidota</taxon>
        <taxon>Flavobacteriia</taxon>
        <taxon>Flavobacteriales</taxon>
        <taxon>Flavobacteriaceae</taxon>
        <taxon>Abyssalbus</taxon>
    </lineage>
</organism>
<feature type="region of interest" description="Disordered" evidence="1">
    <location>
        <begin position="1638"/>
        <end position="1669"/>
    </location>
</feature>
<feature type="compositionally biased region" description="Basic residues" evidence="1">
    <location>
        <begin position="1831"/>
        <end position="1841"/>
    </location>
</feature>
<sequence>MAQNGITTEVPEIEEQQIEEQQNGDIPEVPETNTLVTEEIERTAQKPANNIGALRHHRTSSVEKELKEQEETQSNPKVQVNKELTDDDRPVQPGNPISRADESDANKALVEIFLKKHPVTHEFLSVAQKTPKDKKIKIAIPKAIATKKTPKAITEKQAKAEDRVKQQLVDELLTMKAKEKKPLTKKTLKEAIKRVRARNNAAKKVWEGIDAGNYEKKMSDTLNYHDIYNHLRIQFRHVPGMGFIPRVNDKVYTNKIKTIKGKERKFFHFVNRDHWLRDEVISQDDPIRKTNLNDIIENTKDYIINNVKNGDTKKELQAIINNVKNGDTKKGLQAIINTIEDKDTKKELQSKAQQLQALQDIITTKKIDGEITLNQPGIKEFINKLPAGKANSGIKKILLRALDEAQKDAILNAKLTPSQQKSLYELQKKIVLAAVKGKIAPQEQKEERRLLNEYAQNLSNEDKARHNQNISNSLSRKSLRGGGRLLRILSGISELGGTMGQAVIQMFSHPNSNTSTANPVFEYDHKNETILGPSRYHPIETTKESQENAGLFEAIAPLLKALDTTKYHDITPDKIREDYIDYVNKTKQKPGYNNDHKEEAVIPVLQQIYNCNIEVLYQGTHKKTANTIPLLAEVTDEGIISGYKARTPNEEAKARKGTAPLSTAADTTSHIKQENSGSDKVQEATTKVTEQDSSQPSFNRSYDQDTTPGQAITPNSEIQDPSVQGDEESNKETTTTLADQTSDDESNEKTTTLADQTEETNPVINTTTKDVTPGQTGITKTQEKSQTTTQVTEQKPPQPSFNRSYDQDTTPGQAITPNSEKTIPPKNRRTLLSRFWWKKQKAGEENKKTDNTKDVTPGQTGITKTQEKSQTTTQVTEQKPPQPSFNRSYDKNTTPGQAITPNSEIQDPSVQGDEESNKETTTTLADQTSDDESNEKTTTLADQTKEMDPADNTAKEATTKIATPGQTGITKTQEKSQATTKINPSFQKNLDFDILLAHAIAIHKGENTSSSSFATLKKKGKTNTKEGLFTTVALEMARFNPKYKGLTAKKLQEDCYQYMEDNEGKFQNIDRDKWKESMEASLIDLMVVEHAYNCKINCYFYSDENINVGEVNNEVKKKVCAPPTNPEMELAIAIGKGNKKTIYVSGYLLDKQIREGKELSLSEINDANNTAETKKIQSKKGLYPPQMGLGIVNWTEQNNGVEEEKYIAAAPTPGILGKPTKKKESKITKELFETVASEIIRLNKAKDEDRKKKGLSPKNKLLDLITSKNIIENIKPYEKANRGLFKNPILAIKAIEKQYACTINIENQENQKNDEAPEVGELPGTLPLHSALHLDHTEFNIFIWTDNKGNKRYTSLSPIMEEMLETVASEIKSLDPKHKNKNAKKIKKEIENKLKEKKNPKLLENPLLALGEIEKQYYCRIKPFVINRENQNLEKANGLNPFCDNPSYTFSILFWTDEKGKERCTTPKKAKSEKVFFVDNKKYLENTNIPTPGIWGKFKRKLIPIRRTKLSPIMEEMFETVASEIIRLNKAENKTRQNNGLSPKNKLLDLITSKNIIENIKPYEKANRGLFKNPILAIKAIEKQYACTINIENQENQKNDEALEVGNPLERLLEIHSDLHLDHTKFNIVFWTDEKGNKRCTTPEEKAKSEGIKSNDYDKSPEKAKPESSPIMEETLKTVASEIKRLGPEKYKNKEVNEIKNEIKTKLKLKEKKNPELLKKPISVLRAIVDEYKCRINTFFIDDTDNKLKKSNEFNPVDNDPLFTFSILTWKLKKDYKERCTTLEQAKSEGIKFDDSEGIKSNDYDNNKFKETSNKSTREKANQHQPSTNKRQQKRRLLWRR</sequence>